<dbReference type="AlphaFoldDB" id="A0A1D2V8E3"/>
<proteinExistence type="predicted"/>
<dbReference type="RefSeq" id="XP_020044207.1">
    <property type="nucleotide sequence ID" value="XM_020188658.1"/>
</dbReference>
<dbReference type="InParanoid" id="A0A1D2V8E3"/>
<evidence type="ECO:0000313" key="3">
    <source>
        <dbReference type="EMBL" id="ODV57900.1"/>
    </source>
</evidence>
<name>A0A1D2V8E3_9ASCO</name>
<evidence type="ECO:0000313" key="4">
    <source>
        <dbReference type="Proteomes" id="UP000095038"/>
    </source>
</evidence>
<evidence type="ECO:0000259" key="2">
    <source>
        <dbReference type="Pfam" id="PF14529"/>
    </source>
</evidence>
<dbReference type="GeneID" id="30962294"/>
<organism evidence="3 4">
    <name type="scientific">Ascoidea rubescens DSM 1968</name>
    <dbReference type="NCBI Taxonomy" id="1344418"/>
    <lineage>
        <taxon>Eukaryota</taxon>
        <taxon>Fungi</taxon>
        <taxon>Dikarya</taxon>
        <taxon>Ascomycota</taxon>
        <taxon>Saccharomycotina</taxon>
        <taxon>Saccharomycetes</taxon>
        <taxon>Ascoideaceae</taxon>
        <taxon>Ascoidea</taxon>
    </lineage>
</organism>
<feature type="compositionally biased region" description="Polar residues" evidence="1">
    <location>
        <begin position="19"/>
        <end position="31"/>
    </location>
</feature>
<reference evidence="4" key="1">
    <citation type="submission" date="2016-05" db="EMBL/GenBank/DDBJ databases">
        <title>Comparative genomics of biotechnologically important yeasts.</title>
        <authorList>
            <consortium name="DOE Joint Genome Institute"/>
            <person name="Riley R."/>
            <person name="Haridas S."/>
            <person name="Wolfe K.H."/>
            <person name="Lopes M.R."/>
            <person name="Hittinger C.T."/>
            <person name="Goker M."/>
            <person name="Salamov A."/>
            <person name="Wisecaver J."/>
            <person name="Long T.M."/>
            <person name="Aerts A.L."/>
            <person name="Barry K."/>
            <person name="Choi C."/>
            <person name="Clum A."/>
            <person name="Coughlan A.Y."/>
            <person name="Deshpande S."/>
            <person name="Douglass A.P."/>
            <person name="Hanson S.J."/>
            <person name="Klenk H.-P."/>
            <person name="Labutti K."/>
            <person name="Lapidus A."/>
            <person name="Lindquist E."/>
            <person name="Lipzen A."/>
            <person name="Meier-Kolthoff J.P."/>
            <person name="Ohm R.A."/>
            <person name="Otillar R.P."/>
            <person name="Pangilinan J."/>
            <person name="Peng Y."/>
            <person name="Rokas A."/>
            <person name="Rosa C.A."/>
            <person name="Scheuner C."/>
            <person name="Sibirny A.A."/>
            <person name="Slot J.C."/>
            <person name="Stielow J.B."/>
            <person name="Sun H."/>
            <person name="Kurtzman C.P."/>
            <person name="Blackwell M."/>
            <person name="Grigoriev I.V."/>
            <person name="Jeffries T.W."/>
        </authorList>
    </citation>
    <scope>NUCLEOTIDE SEQUENCE [LARGE SCALE GENOMIC DNA]</scope>
    <source>
        <strain evidence="4">DSM 1968</strain>
    </source>
</reference>
<feature type="region of interest" description="Disordered" evidence="1">
    <location>
        <begin position="19"/>
        <end position="47"/>
    </location>
</feature>
<dbReference type="InterPro" id="IPR036691">
    <property type="entry name" value="Endo/exonu/phosph_ase_sf"/>
</dbReference>
<evidence type="ECO:0000256" key="1">
    <source>
        <dbReference type="SAM" id="MobiDB-lite"/>
    </source>
</evidence>
<dbReference type="EMBL" id="KV454499">
    <property type="protein sequence ID" value="ODV57900.1"/>
    <property type="molecule type" value="Genomic_DNA"/>
</dbReference>
<dbReference type="GO" id="GO:0003824">
    <property type="term" value="F:catalytic activity"/>
    <property type="evidence" value="ECO:0007669"/>
    <property type="project" value="InterPro"/>
</dbReference>
<gene>
    <name evidence="3" type="ORF">ASCRUDRAFT_10678</name>
</gene>
<accession>A0A1D2V8E3</accession>
<dbReference type="Proteomes" id="UP000095038">
    <property type="component" value="Unassembled WGS sequence"/>
</dbReference>
<sequence length="289" mass="33196">MVNGNTFANIATDINRCITNQSKQTTDPSPNQKKKDSSDEVPNYSQSTHTLFSTTDEDIIDDDYILSSNVYTDIEEHQTTDSQFKIIFFQIIKDAADKVRAATYINNSFVQLNELLIDESITDNYIITILISIKFRISNLTTMISSNTFNDHHLLAWEFNLHHTIWQSTYSINDRLAKKLADLLTDHKYQYIGNEGTPTHIIDNTIDLVFASPKMQYCKDLSNNDNLINDDHIKVKMFTANEIRYAFSKHDKEKDGLNQNMLYSKKSVKTTKYNYEINDANTGAEADID</sequence>
<keyword evidence="4" id="KW-1185">Reference proteome</keyword>
<dbReference type="SUPFAM" id="SSF56219">
    <property type="entry name" value="DNase I-like"/>
    <property type="match status" value="1"/>
</dbReference>
<protein>
    <recommendedName>
        <fullName evidence="2">Endonuclease/exonuclease/phosphatase domain-containing protein</fullName>
    </recommendedName>
</protein>
<dbReference type="InterPro" id="IPR005135">
    <property type="entry name" value="Endo/exonuclease/phosphatase"/>
</dbReference>
<feature type="domain" description="Endonuclease/exonuclease/phosphatase" evidence="2">
    <location>
        <begin position="136"/>
        <end position="234"/>
    </location>
</feature>
<dbReference type="Pfam" id="PF14529">
    <property type="entry name" value="Exo_endo_phos_2"/>
    <property type="match status" value="1"/>
</dbReference>